<dbReference type="Pfam" id="PF00096">
    <property type="entry name" value="zf-C2H2"/>
    <property type="match status" value="1"/>
</dbReference>
<evidence type="ECO:0000313" key="10">
    <source>
        <dbReference type="EMBL" id="GFY62932.1"/>
    </source>
</evidence>
<accession>A0A8X7CFE3</accession>
<feature type="domain" description="C2H2-type" evidence="9">
    <location>
        <begin position="80"/>
        <end position="107"/>
    </location>
</feature>
<keyword evidence="6" id="KW-0539">Nucleus</keyword>
<evidence type="ECO:0000259" key="9">
    <source>
        <dbReference type="PROSITE" id="PS50157"/>
    </source>
</evidence>
<dbReference type="PROSITE" id="PS00028">
    <property type="entry name" value="ZINC_FINGER_C2H2_1"/>
    <property type="match status" value="1"/>
</dbReference>
<dbReference type="GO" id="GO:0000981">
    <property type="term" value="F:DNA-binding transcription factor activity, RNA polymerase II-specific"/>
    <property type="evidence" value="ECO:0007669"/>
    <property type="project" value="TreeGrafter"/>
</dbReference>
<dbReference type="GO" id="GO:0008270">
    <property type="term" value="F:zinc ion binding"/>
    <property type="evidence" value="ECO:0007669"/>
    <property type="project" value="UniProtKB-KW"/>
</dbReference>
<keyword evidence="2" id="KW-0479">Metal-binding</keyword>
<evidence type="ECO:0000256" key="7">
    <source>
        <dbReference type="PROSITE-ProRule" id="PRU00042"/>
    </source>
</evidence>
<evidence type="ECO:0000256" key="6">
    <source>
        <dbReference type="ARBA" id="ARBA00023242"/>
    </source>
</evidence>
<dbReference type="FunFam" id="3.30.160.60:FF:000446">
    <property type="entry name" value="Zinc finger protein"/>
    <property type="match status" value="1"/>
</dbReference>
<dbReference type="EMBL" id="BMAV01014496">
    <property type="protein sequence ID" value="GFY62932.1"/>
    <property type="molecule type" value="Genomic_DNA"/>
</dbReference>
<comment type="subcellular location">
    <subcellularLocation>
        <location evidence="1">Nucleus</location>
    </subcellularLocation>
</comment>
<dbReference type="GO" id="GO:0005634">
    <property type="term" value="C:nucleus"/>
    <property type="evidence" value="ECO:0007669"/>
    <property type="project" value="UniProtKB-SubCell"/>
</dbReference>
<evidence type="ECO:0000256" key="2">
    <source>
        <dbReference type="ARBA" id="ARBA00022723"/>
    </source>
</evidence>
<evidence type="ECO:0000313" key="11">
    <source>
        <dbReference type="Proteomes" id="UP000886998"/>
    </source>
</evidence>
<proteinExistence type="predicted"/>
<dbReference type="AlphaFoldDB" id="A0A8X7CFE3"/>
<dbReference type="Pfam" id="PF13894">
    <property type="entry name" value="zf-C2H2_4"/>
    <property type="match status" value="1"/>
</dbReference>
<dbReference type="SUPFAM" id="SSF57667">
    <property type="entry name" value="beta-beta-alpha zinc fingers"/>
    <property type="match status" value="2"/>
</dbReference>
<evidence type="ECO:0000256" key="1">
    <source>
        <dbReference type="ARBA" id="ARBA00004123"/>
    </source>
</evidence>
<dbReference type="PANTHER" id="PTHR24394:SF29">
    <property type="entry name" value="MYONEURIN"/>
    <property type="match status" value="1"/>
</dbReference>
<protein>
    <submittedName>
        <fullName evidence="10">Zinc finger protein</fullName>
    </submittedName>
</protein>
<dbReference type="InterPro" id="IPR036236">
    <property type="entry name" value="Znf_C2H2_sf"/>
</dbReference>
<evidence type="ECO:0000256" key="8">
    <source>
        <dbReference type="SAM" id="SignalP"/>
    </source>
</evidence>
<keyword evidence="4 7" id="KW-0863">Zinc-finger</keyword>
<feature type="chain" id="PRO_5036485733" evidence="8">
    <location>
        <begin position="20"/>
        <end position="138"/>
    </location>
</feature>
<gene>
    <name evidence="10" type="primary">NCL1_50069</name>
    <name evidence="10" type="ORF">TNIN_305671</name>
</gene>
<keyword evidence="11" id="KW-1185">Reference proteome</keyword>
<keyword evidence="5" id="KW-0862">Zinc</keyword>
<sequence length="138" mass="16208">MFVFMNCVLVFIHVHVCASVLFTISNASFPDSLLKLDEWVEEVPVTPINNFRCIICQYISFNKEDYTNHMNTHFHADQPVKCPQCPKTFREKHHLLSHLYSHDAARHFKCPFCGRTFRHSSSLARHKRSHRIILPNNN</sequence>
<dbReference type="SMART" id="SM00355">
    <property type="entry name" value="ZnF_C2H2"/>
    <property type="match status" value="3"/>
</dbReference>
<evidence type="ECO:0000256" key="5">
    <source>
        <dbReference type="ARBA" id="ARBA00022833"/>
    </source>
</evidence>
<dbReference type="PANTHER" id="PTHR24394">
    <property type="entry name" value="ZINC FINGER PROTEIN"/>
    <property type="match status" value="1"/>
</dbReference>
<comment type="caution">
    <text evidence="10">The sequence shown here is derived from an EMBL/GenBank/DDBJ whole genome shotgun (WGS) entry which is preliminary data.</text>
</comment>
<feature type="domain" description="C2H2-type" evidence="9">
    <location>
        <begin position="108"/>
        <end position="135"/>
    </location>
</feature>
<evidence type="ECO:0000256" key="4">
    <source>
        <dbReference type="ARBA" id="ARBA00022771"/>
    </source>
</evidence>
<evidence type="ECO:0000256" key="3">
    <source>
        <dbReference type="ARBA" id="ARBA00022737"/>
    </source>
</evidence>
<name>A0A8X7CFE3_9ARAC</name>
<dbReference type="Proteomes" id="UP000886998">
    <property type="component" value="Unassembled WGS sequence"/>
</dbReference>
<dbReference type="OrthoDB" id="3437960at2759"/>
<keyword evidence="8" id="KW-0732">Signal</keyword>
<dbReference type="Gene3D" id="3.30.160.60">
    <property type="entry name" value="Classic Zinc Finger"/>
    <property type="match status" value="2"/>
</dbReference>
<dbReference type="PROSITE" id="PS50157">
    <property type="entry name" value="ZINC_FINGER_C2H2_2"/>
    <property type="match status" value="2"/>
</dbReference>
<feature type="signal peptide" evidence="8">
    <location>
        <begin position="1"/>
        <end position="19"/>
    </location>
</feature>
<keyword evidence="3" id="KW-0677">Repeat</keyword>
<organism evidence="10 11">
    <name type="scientific">Trichonephila inaurata madagascariensis</name>
    <dbReference type="NCBI Taxonomy" id="2747483"/>
    <lineage>
        <taxon>Eukaryota</taxon>
        <taxon>Metazoa</taxon>
        <taxon>Ecdysozoa</taxon>
        <taxon>Arthropoda</taxon>
        <taxon>Chelicerata</taxon>
        <taxon>Arachnida</taxon>
        <taxon>Araneae</taxon>
        <taxon>Araneomorphae</taxon>
        <taxon>Entelegynae</taxon>
        <taxon>Araneoidea</taxon>
        <taxon>Nephilidae</taxon>
        <taxon>Trichonephila</taxon>
        <taxon>Trichonephila inaurata</taxon>
    </lineage>
</organism>
<dbReference type="InterPro" id="IPR013087">
    <property type="entry name" value="Znf_C2H2_type"/>
</dbReference>
<reference evidence="10" key="1">
    <citation type="submission" date="2020-08" db="EMBL/GenBank/DDBJ databases">
        <title>Multicomponent nature underlies the extraordinary mechanical properties of spider dragline silk.</title>
        <authorList>
            <person name="Kono N."/>
            <person name="Nakamura H."/>
            <person name="Mori M."/>
            <person name="Yoshida Y."/>
            <person name="Ohtoshi R."/>
            <person name="Malay A.D."/>
            <person name="Moran D.A.P."/>
            <person name="Tomita M."/>
            <person name="Numata K."/>
            <person name="Arakawa K."/>
        </authorList>
    </citation>
    <scope>NUCLEOTIDE SEQUENCE</scope>
</reference>